<proteinExistence type="predicted"/>
<dbReference type="AlphaFoldDB" id="A0A2Z7CJH2"/>
<gene>
    <name evidence="1" type="ORF">F511_07875</name>
</gene>
<evidence type="ECO:0000313" key="2">
    <source>
        <dbReference type="Proteomes" id="UP000250235"/>
    </source>
</evidence>
<organism evidence="1 2">
    <name type="scientific">Dorcoceras hygrometricum</name>
    <dbReference type="NCBI Taxonomy" id="472368"/>
    <lineage>
        <taxon>Eukaryota</taxon>
        <taxon>Viridiplantae</taxon>
        <taxon>Streptophyta</taxon>
        <taxon>Embryophyta</taxon>
        <taxon>Tracheophyta</taxon>
        <taxon>Spermatophyta</taxon>
        <taxon>Magnoliopsida</taxon>
        <taxon>eudicotyledons</taxon>
        <taxon>Gunneridae</taxon>
        <taxon>Pentapetalae</taxon>
        <taxon>asterids</taxon>
        <taxon>lamiids</taxon>
        <taxon>Lamiales</taxon>
        <taxon>Gesneriaceae</taxon>
        <taxon>Didymocarpoideae</taxon>
        <taxon>Trichosporeae</taxon>
        <taxon>Loxocarpinae</taxon>
        <taxon>Dorcoceras</taxon>
    </lineage>
</organism>
<keyword evidence="2" id="KW-1185">Reference proteome</keyword>
<name>A0A2Z7CJH2_9LAMI</name>
<reference evidence="1 2" key="1">
    <citation type="journal article" date="2015" name="Proc. Natl. Acad. Sci. U.S.A.">
        <title>The resurrection genome of Boea hygrometrica: A blueprint for survival of dehydration.</title>
        <authorList>
            <person name="Xiao L."/>
            <person name="Yang G."/>
            <person name="Zhang L."/>
            <person name="Yang X."/>
            <person name="Zhao S."/>
            <person name="Ji Z."/>
            <person name="Zhou Q."/>
            <person name="Hu M."/>
            <person name="Wang Y."/>
            <person name="Chen M."/>
            <person name="Xu Y."/>
            <person name="Jin H."/>
            <person name="Xiao X."/>
            <person name="Hu G."/>
            <person name="Bao F."/>
            <person name="Hu Y."/>
            <person name="Wan P."/>
            <person name="Li L."/>
            <person name="Deng X."/>
            <person name="Kuang T."/>
            <person name="Xiang C."/>
            <person name="Zhu J.K."/>
            <person name="Oliver M.J."/>
            <person name="He Y."/>
        </authorList>
    </citation>
    <scope>NUCLEOTIDE SEQUENCE [LARGE SCALE GENOMIC DNA]</scope>
    <source>
        <strain evidence="2">cv. XS01</strain>
    </source>
</reference>
<evidence type="ECO:0000313" key="1">
    <source>
        <dbReference type="EMBL" id="KZV47088.1"/>
    </source>
</evidence>
<protein>
    <submittedName>
        <fullName evidence="1">Uncharacterized protein</fullName>
    </submittedName>
</protein>
<accession>A0A2Z7CJH2</accession>
<sequence>MEVGSSISYVPLLPQRKDPQEDFDYNDPRYNPLLRLVAARTPRIYHCTPARKFLTTSWLLSWFSPQLVSELVCTELVSQLVPPFTGPLYNLVVLSWISSGFPSLYQLSCPMLDQLGRPLTVLAWNPPQSALLSALIQSAISALIQLASELLHYSSSSPLLLQVHNPAGEPSMKICKVWDELEYFRMRPVLSPPKRSNE</sequence>
<dbReference type="EMBL" id="KQ995319">
    <property type="protein sequence ID" value="KZV47088.1"/>
    <property type="molecule type" value="Genomic_DNA"/>
</dbReference>
<dbReference type="Proteomes" id="UP000250235">
    <property type="component" value="Unassembled WGS sequence"/>
</dbReference>